<dbReference type="SUPFAM" id="SSF53649">
    <property type="entry name" value="Alkaline phosphatase-like"/>
    <property type="match status" value="1"/>
</dbReference>
<reference evidence="2 3" key="1">
    <citation type="journal article" date="2017" name="ISME J.">
        <title>Energy and carbon metabolisms in a deep terrestrial subsurface fluid microbial community.</title>
        <authorList>
            <person name="Momper L."/>
            <person name="Jungbluth S.P."/>
            <person name="Lee M.D."/>
            <person name="Amend J.P."/>
        </authorList>
    </citation>
    <scope>NUCLEOTIDE SEQUENCE [LARGE SCALE GENOMIC DNA]</scope>
    <source>
        <strain evidence="2">SURF_26</strain>
    </source>
</reference>
<gene>
    <name evidence="2" type="ORF">C4541_04945</name>
</gene>
<evidence type="ECO:0008006" key="4">
    <source>
        <dbReference type="Google" id="ProtNLM"/>
    </source>
</evidence>
<feature type="non-terminal residue" evidence="2">
    <location>
        <position position="176"/>
    </location>
</feature>
<protein>
    <recommendedName>
        <fullName evidence="4">Alkaline phosphatase family protein</fullName>
    </recommendedName>
</protein>
<accession>A0A3A4R5R0</accession>
<proteinExistence type="predicted"/>
<organism evidence="2 3">
    <name type="scientific">Candidatus Auribacter fodinae</name>
    <dbReference type="NCBI Taxonomy" id="2093366"/>
    <lineage>
        <taxon>Bacteria</taxon>
        <taxon>Pseudomonadati</taxon>
        <taxon>Candidatus Auribacterota</taxon>
        <taxon>Candidatus Auribacteria</taxon>
        <taxon>Candidatus Auribacterales</taxon>
        <taxon>Candidatus Auribacteraceae</taxon>
        <taxon>Candidatus Auribacter</taxon>
    </lineage>
</organism>
<dbReference type="AlphaFoldDB" id="A0A3A4R5R0"/>
<dbReference type="InterPro" id="IPR017850">
    <property type="entry name" value="Alkaline_phosphatase_core_sf"/>
</dbReference>
<keyword evidence="1" id="KW-0732">Signal</keyword>
<evidence type="ECO:0000313" key="3">
    <source>
        <dbReference type="Proteomes" id="UP000266426"/>
    </source>
</evidence>
<name>A0A3A4R5R0_9BACT</name>
<comment type="caution">
    <text evidence="2">The sequence shown here is derived from an EMBL/GenBank/DDBJ whole genome shotgun (WGS) entry which is preliminary data.</text>
</comment>
<dbReference type="Gene3D" id="3.40.720.10">
    <property type="entry name" value="Alkaline Phosphatase, subunit A"/>
    <property type="match status" value="1"/>
</dbReference>
<evidence type="ECO:0000313" key="2">
    <source>
        <dbReference type="EMBL" id="RJP59983.1"/>
    </source>
</evidence>
<sequence length="176" mass="19234">MKNLSILATTLFLIHYLTVSGVSAGDTAQGKSAPQHLVTKHIILIIGDGMHLEHERAASRYLYGDDFALAWHSFPVQYPVSTWDITTYNRHALCAGMDDYKPDKFNPLLGYNPHKGGIMPYPKDTSGSDLYFLTKLPLENPADNDSLELPATDSAASATAMATGHKTENKKIGVLS</sequence>
<evidence type="ECO:0000256" key="1">
    <source>
        <dbReference type="SAM" id="SignalP"/>
    </source>
</evidence>
<dbReference type="EMBL" id="QZJZ01000037">
    <property type="protein sequence ID" value="RJP59983.1"/>
    <property type="molecule type" value="Genomic_DNA"/>
</dbReference>
<feature type="signal peptide" evidence="1">
    <location>
        <begin position="1"/>
        <end position="24"/>
    </location>
</feature>
<dbReference type="Proteomes" id="UP000266426">
    <property type="component" value="Unassembled WGS sequence"/>
</dbReference>
<feature type="chain" id="PRO_5017481485" description="Alkaline phosphatase family protein" evidence="1">
    <location>
        <begin position="25"/>
        <end position="176"/>
    </location>
</feature>